<sequence length="153" mass="17493">MSDYITIVKGDLLQATEDIICHQVNAQGVMGAGLATEIKKQYPEAFERYRELCLRENKGKHLLGTCQIVKSKDKYIANIFGQHKFGRNGVFTEMDALKKAFYSLKIRAQKHNLSVAIPYKFGCGLAGGDWNEVFKLIEETFRDYPFTIYIKED</sequence>
<name>A0A9X0MK70_BACCE</name>
<gene>
    <name evidence="3" type="ORF">AT268_33080</name>
</gene>
<accession>A0A9X0MK70</accession>
<proteinExistence type="predicted"/>
<organism evidence="3 4">
    <name type="scientific">Bacillus cereus</name>
    <dbReference type="NCBI Taxonomy" id="1396"/>
    <lineage>
        <taxon>Bacteria</taxon>
        <taxon>Bacillati</taxon>
        <taxon>Bacillota</taxon>
        <taxon>Bacilli</taxon>
        <taxon>Bacillales</taxon>
        <taxon>Bacillaceae</taxon>
        <taxon>Bacillus</taxon>
        <taxon>Bacillus cereus group</taxon>
    </lineage>
</organism>
<dbReference type="PROSITE" id="PS51154">
    <property type="entry name" value="MACRO"/>
    <property type="match status" value="1"/>
</dbReference>
<dbReference type="SUPFAM" id="SSF52949">
    <property type="entry name" value="Macro domain-like"/>
    <property type="match status" value="1"/>
</dbReference>
<dbReference type="AlphaFoldDB" id="A0A9X0MK70"/>
<dbReference type="Gene3D" id="3.40.220.10">
    <property type="entry name" value="Leucine Aminopeptidase, subunit E, domain 1"/>
    <property type="match status" value="1"/>
</dbReference>
<evidence type="ECO:0000313" key="4">
    <source>
        <dbReference type="Proteomes" id="UP000075476"/>
    </source>
</evidence>
<dbReference type="RefSeq" id="WP_061662651.1">
    <property type="nucleotide sequence ID" value="NZ_LOMO01000001.1"/>
</dbReference>
<dbReference type="SMART" id="SM00506">
    <property type="entry name" value="A1pp"/>
    <property type="match status" value="1"/>
</dbReference>
<evidence type="ECO:0000256" key="1">
    <source>
        <dbReference type="ARBA" id="ARBA00035885"/>
    </source>
</evidence>
<reference evidence="3 4" key="1">
    <citation type="submission" date="2015-12" db="EMBL/GenBank/DDBJ databases">
        <title>Bacillus cereus Group isolate.</title>
        <authorList>
            <person name="Kovac J."/>
        </authorList>
    </citation>
    <scope>NUCLEOTIDE SEQUENCE [LARGE SCALE GENOMIC DNA]</scope>
    <source>
        <strain evidence="3 4">FSL K6-0073</strain>
    </source>
</reference>
<comment type="caution">
    <text evidence="3">The sequence shown here is derived from an EMBL/GenBank/DDBJ whole genome shotgun (WGS) entry which is preliminary data.</text>
</comment>
<protein>
    <submittedName>
        <fullName evidence="3">Appr-1-p processing protein</fullName>
    </submittedName>
</protein>
<dbReference type="PANTHER" id="PTHR12521:SF0">
    <property type="entry name" value="ADP-RIBOSE GLYCOHYDROLASE OARD1"/>
    <property type="match status" value="1"/>
</dbReference>
<dbReference type="InterPro" id="IPR043472">
    <property type="entry name" value="Macro_dom-like"/>
</dbReference>
<dbReference type="InterPro" id="IPR050892">
    <property type="entry name" value="ADP-ribose_metab_enzymes"/>
</dbReference>
<dbReference type="EMBL" id="LOMO01000001">
    <property type="protein sequence ID" value="KXY51316.1"/>
    <property type="molecule type" value="Genomic_DNA"/>
</dbReference>
<dbReference type="Proteomes" id="UP000075476">
    <property type="component" value="Unassembled WGS sequence"/>
</dbReference>
<dbReference type="Pfam" id="PF01661">
    <property type="entry name" value="Macro"/>
    <property type="match status" value="1"/>
</dbReference>
<evidence type="ECO:0000259" key="2">
    <source>
        <dbReference type="PROSITE" id="PS51154"/>
    </source>
</evidence>
<evidence type="ECO:0000313" key="3">
    <source>
        <dbReference type="EMBL" id="KXY51316.1"/>
    </source>
</evidence>
<dbReference type="InterPro" id="IPR002589">
    <property type="entry name" value="Macro_dom"/>
</dbReference>
<dbReference type="GO" id="GO:0140291">
    <property type="term" value="P:peptidyl-glutamate ADP-deribosylation"/>
    <property type="evidence" value="ECO:0007669"/>
    <property type="project" value="TreeGrafter"/>
</dbReference>
<comment type="catalytic activity">
    <reaction evidence="1">
        <text>an N-(ADP-alpha-D-ribosyl)-thymidine in DNA + H2O = a thymidine in DNA + ADP-D-ribose</text>
        <dbReference type="Rhea" id="RHEA:71655"/>
        <dbReference type="Rhea" id="RHEA-COMP:13556"/>
        <dbReference type="Rhea" id="RHEA-COMP:18051"/>
        <dbReference type="ChEBI" id="CHEBI:15377"/>
        <dbReference type="ChEBI" id="CHEBI:57967"/>
        <dbReference type="ChEBI" id="CHEBI:137386"/>
        <dbReference type="ChEBI" id="CHEBI:191199"/>
    </reaction>
    <physiologicalReaction direction="left-to-right" evidence="1">
        <dbReference type="Rhea" id="RHEA:71656"/>
    </physiologicalReaction>
</comment>
<feature type="domain" description="Macro" evidence="2">
    <location>
        <begin position="1"/>
        <end position="153"/>
    </location>
</feature>
<dbReference type="PANTHER" id="PTHR12521">
    <property type="entry name" value="PROTEIN C6ORF130"/>
    <property type="match status" value="1"/>
</dbReference>